<organism evidence="2 3">
    <name type="scientific">Pseudonocardia acidicola</name>
    <dbReference type="NCBI Taxonomy" id="2724939"/>
    <lineage>
        <taxon>Bacteria</taxon>
        <taxon>Bacillati</taxon>
        <taxon>Actinomycetota</taxon>
        <taxon>Actinomycetes</taxon>
        <taxon>Pseudonocardiales</taxon>
        <taxon>Pseudonocardiaceae</taxon>
        <taxon>Pseudonocardia</taxon>
    </lineage>
</organism>
<evidence type="ECO:0000313" key="2">
    <source>
        <dbReference type="EMBL" id="NMH96535.1"/>
    </source>
</evidence>
<dbReference type="EMBL" id="JAAXLA010000005">
    <property type="protein sequence ID" value="NMH96535.1"/>
    <property type="molecule type" value="Genomic_DNA"/>
</dbReference>
<dbReference type="InterPro" id="IPR005149">
    <property type="entry name" value="Tscrpt_reg_PadR_N"/>
</dbReference>
<keyword evidence="3" id="KW-1185">Reference proteome</keyword>
<dbReference type="InterPro" id="IPR052509">
    <property type="entry name" value="Metal_resp_DNA-bind_regulator"/>
</dbReference>
<evidence type="ECO:0000313" key="3">
    <source>
        <dbReference type="Proteomes" id="UP000820669"/>
    </source>
</evidence>
<evidence type="ECO:0000259" key="1">
    <source>
        <dbReference type="Pfam" id="PF03551"/>
    </source>
</evidence>
<comment type="caution">
    <text evidence="2">The sequence shown here is derived from an EMBL/GenBank/DDBJ whole genome shotgun (WGS) entry which is preliminary data.</text>
</comment>
<dbReference type="Gene3D" id="1.10.10.10">
    <property type="entry name" value="Winged helix-like DNA-binding domain superfamily/Winged helix DNA-binding domain"/>
    <property type="match status" value="1"/>
</dbReference>
<name>A0ABX1S4N0_9PSEU</name>
<gene>
    <name evidence="2" type="ORF">HF526_04255</name>
</gene>
<proteinExistence type="predicted"/>
<dbReference type="PANTHER" id="PTHR33169">
    <property type="entry name" value="PADR-FAMILY TRANSCRIPTIONAL REGULATOR"/>
    <property type="match status" value="1"/>
</dbReference>
<feature type="domain" description="Transcription regulator PadR N-terminal" evidence="1">
    <location>
        <begin position="14"/>
        <end position="86"/>
    </location>
</feature>
<protein>
    <submittedName>
        <fullName evidence="2">PadR family transcriptional regulator</fullName>
    </submittedName>
</protein>
<accession>A0ABX1S4N0</accession>
<dbReference type="Pfam" id="PF03551">
    <property type="entry name" value="PadR"/>
    <property type="match status" value="1"/>
</dbReference>
<reference evidence="2 3" key="1">
    <citation type="submission" date="2020-04" db="EMBL/GenBank/DDBJ databases">
        <authorList>
            <person name="Klaysubun C."/>
            <person name="Duangmal K."/>
            <person name="Lipun K."/>
        </authorList>
    </citation>
    <scope>NUCLEOTIDE SEQUENCE [LARGE SCALE GENOMIC DNA]</scope>
    <source>
        <strain evidence="2 3">K10HN5</strain>
    </source>
</reference>
<dbReference type="InterPro" id="IPR036390">
    <property type="entry name" value="WH_DNA-bd_sf"/>
</dbReference>
<dbReference type="Proteomes" id="UP000820669">
    <property type="component" value="Unassembled WGS sequence"/>
</dbReference>
<dbReference type="InterPro" id="IPR036388">
    <property type="entry name" value="WH-like_DNA-bd_sf"/>
</dbReference>
<sequence>MGMGQVKGSLDLLLLAVLRQGPLHGYAVITGLRQRSAGSFDLPEGTVYPALHKLEREGLVSSSWDAASGRRRRIYALTPRGAQALGEQQAQWQTFVRGVNAVLAVPA</sequence>
<dbReference type="PANTHER" id="PTHR33169:SF14">
    <property type="entry name" value="TRANSCRIPTIONAL REGULATOR RV3488"/>
    <property type="match status" value="1"/>
</dbReference>
<dbReference type="SUPFAM" id="SSF46785">
    <property type="entry name" value="Winged helix' DNA-binding domain"/>
    <property type="match status" value="1"/>
</dbReference>
<dbReference type="RefSeq" id="WP_169379922.1">
    <property type="nucleotide sequence ID" value="NZ_JAAXLA010000005.1"/>
</dbReference>